<dbReference type="AlphaFoldDB" id="A0A1F4YCJ9"/>
<gene>
    <name evidence="3" type="ORF">A2876_01845</name>
</gene>
<protein>
    <recommendedName>
        <fullName evidence="5">Glycosyltransferase subfamily 4-like N-terminal domain-containing protein</fullName>
    </recommendedName>
</protein>
<comment type="caution">
    <text evidence="3">The sequence shown here is derived from an EMBL/GenBank/DDBJ whole genome shotgun (WGS) entry which is preliminary data.</text>
</comment>
<dbReference type="InterPro" id="IPR001296">
    <property type="entry name" value="Glyco_trans_1"/>
</dbReference>
<evidence type="ECO:0000313" key="4">
    <source>
        <dbReference type="Proteomes" id="UP000178176"/>
    </source>
</evidence>
<reference evidence="3 4" key="1">
    <citation type="journal article" date="2016" name="Nat. Commun.">
        <title>Thousands of microbial genomes shed light on interconnected biogeochemical processes in an aquifer system.</title>
        <authorList>
            <person name="Anantharaman K."/>
            <person name="Brown C.T."/>
            <person name="Hug L.A."/>
            <person name="Sharon I."/>
            <person name="Castelle C.J."/>
            <person name="Probst A.J."/>
            <person name="Thomas B.C."/>
            <person name="Singh A."/>
            <person name="Wilkins M.J."/>
            <person name="Karaoz U."/>
            <person name="Brodie E.L."/>
            <person name="Williams K.H."/>
            <person name="Hubbard S.S."/>
            <person name="Banfield J.F."/>
        </authorList>
    </citation>
    <scope>NUCLEOTIDE SEQUENCE [LARGE SCALE GENOMIC DNA]</scope>
</reference>
<dbReference type="Gene3D" id="3.40.50.2000">
    <property type="entry name" value="Glycogen Phosphorylase B"/>
    <property type="match status" value="2"/>
</dbReference>
<evidence type="ECO:0000259" key="1">
    <source>
        <dbReference type="Pfam" id="PF00534"/>
    </source>
</evidence>
<dbReference type="PANTHER" id="PTHR45947">
    <property type="entry name" value="SULFOQUINOVOSYL TRANSFERASE SQD2"/>
    <property type="match status" value="1"/>
</dbReference>
<accession>A0A1F4YCJ9</accession>
<feature type="domain" description="Glycosyltransferase subfamily 4-like N-terminal" evidence="2">
    <location>
        <begin position="15"/>
        <end position="181"/>
    </location>
</feature>
<dbReference type="GO" id="GO:0016758">
    <property type="term" value="F:hexosyltransferase activity"/>
    <property type="evidence" value="ECO:0007669"/>
    <property type="project" value="TreeGrafter"/>
</dbReference>
<dbReference type="InterPro" id="IPR028098">
    <property type="entry name" value="Glyco_trans_4-like_N"/>
</dbReference>
<evidence type="ECO:0008006" key="5">
    <source>
        <dbReference type="Google" id="ProtNLM"/>
    </source>
</evidence>
<dbReference type="InterPro" id="IPR050194">
    <property type="entry name" value="Glycosyltransferase_grp1"/>
</dbReference>
<dbReference type="Pfam" id="PF00534">
    <property type="entry name" value="Glycos_transf_1"/>
    <property type="match status" value="1"/>
</dbReference>
<dbReference type="PANTHER" id="PTHR45947:SF3">
    <property type="entry name" value="SULFOQUINOVOSYL TRANSFERASE SQD2"/>
    <property type="match status" value="1"/>
</dbReference>
<name>A0A1F4YCJ9_9BACT</name>
<organism evidence="3 4">
    <name type="scientific">Candidatus Amesbacteria bacterium RIFCSPHIGHO2_01_FULL_48_32b</name>
    <dbReference type="NCBI Taxonomy" id="1797253"/>
    <lineage>
        <taxon>Bacteria</taxon>
        <taxon>Candidatus Amesiibacteriota</taxon>
    </lineage>
</organism>
<evidence type="ECO:0000259" key="2">
    <source>
        <dbReference type="Pfam" id="PF13439"/>
    </source>
</evidence>
<dbReference type="Proteomes" id="UP000178176">
    <property type="component" value="Unassembled WGS sequence"/>
</dbReference>
<evidence type="ECO:0000313" key="3">
    <source>
        <dbReference type="EMBL" id="OGC91679.1"/>
    </source>
</evidence>
<sequence>MNIVVLADSFPPYLSGVTTICVELARELLKRGNKVLIFTPDHPNKIRPPGLESAKILYLSSFSTHVPGLRICFPNTFKVVKEIRKFQADIIETEAPSFLGIDGIIASKVLKVPSVSVFHTLLVSNEYLQVIFKTKSDLIEKISWIYHRWFYNAGDMIFVWTKQMADLLTKNGIEKRKIEIMTPLFDYHNVKILRKDTVKKAKEKYSLNKNVAVFLGRVSPEKRLDFLIQVWSQVVKVNKDCTLLIIGDGLYMSQLKRLVSYYKLEEYVRFTGLIEHEMLLSSGILSACDLFVSASISETFGLTGIEAMAHGIPVVLAKSQGLAEMVKDAGFVCQADDADCFKESILEIFDNLDLKRKMGKKARETSKNYSTPVVVGKILKKYENLVN</sequence>
<dbReference type="EMBL" id="MEXH01000031">
    <property type="protein sequence ID" value="OGC91679.1"/>
    <property type="molecule type" value="Genomic_DNA"/>
</dbReference>
<dbReference type="Pfam" id="PF13439">
    <property type="entry name" value="Glyco_transf_4"/>
    <property type="match status" value="1"/>
</dbReference>
<proteinExistence type="predicted"/>
<dbReference type="SUPFAM" id="SSF53756">
    <property type="entry name" value="UDP-Glycosyltransferase/glycogen phosphorylase"/>
    <property type="match status" value="1"/>
</dbReference>
<feature type="domain" description="Glycosyl transferase family 1" evidence="1">
    <location>
        <begin position="200"/>
        <end position="364"/>
    </location>
</feature>